<dbReference type="InterPro" id="IPR011050">
    <property type="entry name" value="Pectin_lyase_fold/virulence"/>
</dbReference>
<dbReference type="InterPro" id="IPR007742">
    <property type="entry name" value="NosD_dom"/>
</dbReference>
<sequence length="435" mass="48313">MLRSVILTATTLVVAVFLIGLPAQAAQWRAVPGEPLQPLIEQAADGDHIYLPEGRYLGSIVIDRPLTLTAEGKAVIDGLDEGHAVILSAPNSVLKGLTIEKWGRDLTQMDAGILVQEDATSSLIQGNHLSGPGFGIRLDAVANARVIDNVIRGDVSLRSQDRGNGIHLFNVSEALVEGNDIRRVRDGIYIDTSRDSVLRDNHMQDLRYGVHYMYAHDNHLENNLTRDTRTGYALMQSKRLTVVGNRSEGDRHYGILMNNITHSLLRANQVEGIQQRRDSNDQGLVSGGEGKALFVYNAQYNRFEGNRFAHSDIGIHLTAGSEDNVVTGNAFINNRQQVMYVATRLQEWSEDGRGNYWSNYLGWDLDEDGIGDTPFEPNDAMDRLLWCYPTARLLMDSPAVLALRWVQRQFPVFRPQGVRDSAPLMTAPHFGDADT</sequence>
<dbReference type="InterPro" id="IPR026464">
    <property type="entry name" value="NosD_copper_fam"/>
</dbReference>
<dbReference type="InterPro" id="IPR022441">
    <property type="entry name" value="Para_beta_helix_rpt-2"/>
</dbReference>
<dbReference type="InterPro" id="IPR012334">
    <property type="entry name" value="Pectin_lyas_fold"/>
</dbReference>
<evidence type="ECO:0000259" key="5">
    <source>
        <dbReference type="SMART" id="SM00722"/>
    </source>
</evidence>
<protein>
    <submittedName>
        <fullName evidence="6">Nitrous oxide reductase family maturation protein NosD</fullName>
    </submittedName>
</protein>
<dbReference type="PANTHER" id="PTHR22990:SF15">
    <property type="entry name" value="F-BOX ONLY PROTEIN 10"/>
    <property type="match status" value="1"/>
</dbReference>
<dbReference type="Proteomes" id="UP000586119">
    <property type="component" value="Unassembled WGS sequence"/>
</dbReference>
<keyword evidence="2" id="KW-0677">Repeat</keyword>
<dbReference type="InterPro" id="IPR006626">
    <property type="entry name" value="PbH1"/>
</dbReference>
<comment type="pathway">
    <text evidence="1">Protein modification; protein ubiquitination.</text>
</comment>
<dbReference type="SMART" id="SM00710">
    <property type="entry name" value="PbH1"/>
    <property type="match status" value="9"/>
</dbReference>
<evidence type="ECO:0000256" key="4">
    <source>
        <dbReference type="SAM" id="SignalP"/>
    </source>
</evidence>
<accession>A0A7Z0LJS8</accession>
<dbReference type="Gene3D" id="2.160.20.10">
    <property type="entry name" value="Single-stranded right-handed beta-helix, Pectin lyase-like"/>
    <property type="match status" value="1"/>
</dbReference>
<dbReference type="Pfam" id="PF05048">
    <property type="entry name" value="NosD"/>
    <property type="match status" value="1"/>
</dbReference>
<dbReference type="PANTHER" id="PTHR22990">
    <property type="entry name" value="F-BOX ONLY PROTEIN"/>
    <property type="match status" value="1"/>
</dbReference>
<evidence type="ECO:0000256" key="1">
    <source>
        <dbReference type="ARBA" id="ARBA00004906"/>
    </source>
</evidence>
<keyword evidence="7" id="KW-1185">Reference proteome</keyword>
<evidence type="ECO:0000256" key="2">
    <source>
        <dbReference type="ARBA" id="ARBA00022737"/>
    </source>
</evidence>
<dbReference type="InterPro" id="IPR006633">
    <property type="entry name" value="Carb-bd_sugar_hydrolysis-dom"/>
</dbReference>
<evidence type="ECO:0000313" key="6">
    <source>
        <dbReference type="EMBL" id="NYS60124.1"/>
    </source>
</evidence>
<dbReference type="RefSeq" id="WP_179929428.1">
    <property type="nucleotide sequence ID" value="NZ_JACCDF010000002.1"/>
</dbReference>
<feature type="domain" description="Carbohydrate-binding/sugar hydrolysis" evidence="5">
    <location>
        <begin position="43"/>
        <end position="191"/>
    </location>
</feature>
<reference evidence="6 7" key="1">
    <citation type="journal article" date="2015" name="Int. J. Syst. Evol. Microbiol.">
        <title>Halomonas salicampi sp. nov., a halotolerant and alkalitolerant bacterium isolated from a saltern soil.</title>
        <authorList>
            <person name="Lee J.C."/>
            <person name="Kim Y.S."/>
            <person name="Yun B.S."/>
            <person name="Whang K.S."/>
        </authorList>
    </citation>
    <scope>NUCLEOTIDE SEQUENCE [LARGE SCALE GENOMIC DNA]</scope>
    <source>
        <strain evidence="6 7">BH103</strain>
    </source>
</reference>
<keyword evidence="3" id="KW-0833">Ubl conjugation pathway</keyword>
<comment type="caution">
    <text evidence="6">The sequence shown here is derived from an EMBL/GenBank/DDBJ whole genome shotgun (WGS) entry which is preliminary data.</text>
</comment>
<dbReference type="NCBIfam" id="TIGR03804">
    <property type="entry name" value="para_beta_helix"/>
    <property type="match status" value="2"/>
</dbReference>
<dbReference type="SUPFAM" id="SSF51126">
    <property type="entry name" value="Pectin lyase-like"/>
    <property type="match status" value="1"/>
</dbReference>
<proteinExistence type="predicted"/>
<evidence type="ECO:0000313" key="7">
    <source>
        <dbReference type="Proteomes" id="UP000586119"/>
    </source>
</evidence>
<organism evidence="6 7">
    <name type="scientific">Vreelandella salicampi</name>
    <dbReference type="NCBI Taxonomy" id="1449798"/>
    <lineage>
        <taxon>Bacteria</taxon>
        <taxon>Pseudomonadati</taxon>
        <taxon>Pseudomonadota</taxon>
        <taxon>Gammaproteobacteria</taxon>
        <taxon>Oceanospirillales</taxon>
        <taxon>Halomonadaceae</taxon>
        <taxon>Vreelandella</taxon>
    </lineage>
</organism>
<evidence type="ECO:0000256" key="3">
    <source>
        <dbReference type="ARBA" id="ARBA00022786"/>
    </source>
</evidence>
<name>A0A7Z0LJS8_9GAMM</name>
<dbReference type="EMBL" id="JACCDF010000002">
    <property type="protein sequence ID" value="NYS60124.1"/>
    <property type="molecule type" value="Genomic_DNA"/>
</dbReference>
<dbReference type="InterPro" id="IPR051550">
    <property type="entry name" value="SCF-Subunits/Alg-Epimerases"/>
</dbReference>
<gene>
    <name evidence="6" type="ORF">HZS81_05020</name>
</gene>
<feature type="chain" id="PRO_5030755647" evidence="4">
    <location>
        <begin position="26"/>
        <end position="435"/>
    </location>
</feature>
<feature type="signal peptide" evidence="4">
    <location>
        <begin position="1"/>
        <end position="25"/>
    </location>
</feature>
<dbReference type="NCBIfam" id="TIGR04247">
    <property type="entry name" value="NosD_copper_fam"/>
    <property type="match status" value="1"/>
</dbReference>
<feature type="domain" description="Carbohydrate-binding/sugar hydrolysis" evidence="5">
    <location>
        <begin position="197"/>
        <end position="373"/>
    </location>
</feature>
<dbReference type="SMART" id="SM00722">
    <property type="entry name" value="CASH"/>
    <property type="match status" value="2"/>
</dbReference>
<keyword evidence="4" id="KW-0732">Signal</keyword>
<dbReference type="AlphaFoldDB" id="A0A7Z0LJS8"/>